<sequence length="71" mass="7669">MSRLSAISGGYGKRQLQSPSSALRAKVGDAYHLRDFTGDFWGQNMFTIGRALLFCPRSSVGSGAVPLIYLS</sequence>
<feature type="region of interest" description="Disordered" evidence="1">
    <location>
        <begin position="1"/>
        <end position="22"/>
    </location>
</feature>
<dbReference type="KEGG" id="cbr:CBG_26274"/>
<dbReference type="RefSeq" id="XP_045099619.1">
    <property type="nucleotide sequence ID" value="XM_045244994.1"/>
</dbReference>
<evidence type="ECO:0000313" key="3">
    <source>
        <dbReference type="Proteomes" id="UP000008549"/>
    </source>
</evidence>
<dbReference type="EMBL" id="HE600932">
    <property type="protein sequence ID" value="CAS00059.1"/>
    <property type="molecule type" value="Genomic_DNA"/>
</dbReference>
<gene>
    <name evidence="2" type="ORF">CBG26274</name>
    <name evidence="2" type="ORF">CBG_26274</name>
</gene>
<proteinExistence type="predicted"/>
<dbReference type="Proteomes" id="UP000008549">
    <property type="component" value="Unassembled WGS sequence"/>
</dbReference>
<protein>
    <submittedName>
        <fullName evidence="2">Protein CBG26274</fullName>
    </submittedName>
</protein>
<dbReference type="InParanoid" id="B6IJH9"/>
<accession>B6IJH9</accession>
<reference evidence="2 3" key="2">
    <citation type="journal article" date="2011" name="PLoS Genet.">
        <title>Caenorhabditis briggsae recombinant inbred line genotypes reveal inter-strain incompatibility and the evolution of recombination.</title>
        <authorList>
            <person name="Ross J.A."/>
            <person name="Koboldt D.C."/>
            <person name="Staisch J.E."/>
            <person name="Chamberlin H.M."/>
            <person name="Gupta B.P."/>
            <person name="Miller R.D."/>
            <person name="Baird S.E."/>
            <person name="Haag E.S."/>
        </authorList>
    </citation>
    <scope>NUCLEOTIDE SEQUENCE [LARGE SCALE GENOMIC DNA]</scope>
    <source>
        <strain evidence="2 3">AF16</strain>
    </source>
</reference>
<dbReference type="CTD" id="68917755"/>
<keyword evidence="3" id="KW-1185">Reference proteome</keyword>
<name>B6IJH9_CAEBR</name>
<dbReference type="HOGENOM" id="CLU_2742332_0_0_1"/>
<dbReference type="GeneID" id="68917755"/>
<dbReference type="AlphaFoldDB" id="B6IJH9"/>
<organism evidence="2 3">
    <name type="scientific">Caenorhabditis briggsae</name>
    <dbReference type="NCBI Taxonomy" id="6238"/>
    <lineage>
        <taxon>Eukaryota</taxon>
        <taxon>Metazoa</taxon>
        <taxon>Ecdysozoa</taxon>
        <taxon>Nematoda</taxon>
        <taxon>Chromadorea</taxon>
        <taxon>Rhabditida</taxon>
        <taxon>Rhabditina</taxon>
        <taxon>Rhabditomorpha</taxon>
        <taxon>Rhabditoidea</taxon>
        <taxon>Rhabditidae</taxon>
        <taxon>Peloderinae</taxon>
        <taxon>Caenorhabditis</taxon>
    </lineage>
</organism>
<reference evidence="2 3" key="1">
    <citation type="journal article" date="2003" name="PLoS Biol.">
        <title>The genome sequence of Caenorhabditis briggsae: a platform for comparative genomics.</title>
        <authorList>
            <person name="Stein L.D."/>
            <person name="Bao Z."/>
            <person name="Blasiar D."/>
            <person name="Blumenthal T."/>
            <person name="Brent M.R."/>
            <person name="Chen N."/>
            <person name="Chinwalla A."/>
            <person name="Clarke L."/>
            <person name="Clee C."/>
            <person name="Coghlan A."/>
            <person name="Coulson A."/>
            <person name="D'Eustachio P."/>
            <person name="Fitch D.H."/>
            <person name="Fulton L.A."/>
            <person name="Fulton R.E."/>
            <person name="Griffiths-Jones S."/>
            <person name="Harris T.W."/>
            <person name="Hillier L.W."/>
            <person name="Kamath R."/>
            <person name="Kuwabara P.E."/>
            <person name="Mardis E.R."/>
            <person name="Marra M.A."/>
            <person name="Miner T.L."/>
            <person name="Minx P."/>
            <person name="Mullikin J.C."/>
            <person name="Plumb R.W."/>
            <person name="Rogers J."/>
            <person name="Schein J.E."/>
            <person name="Sohrmann M."/>
            <person name="Spieth J."/>
            <person name="Stajich J.E."/>
            <person name="Wei C."/>
            <person name="Willey D."/>
            <person name="Wilson R.K."/>
            <person name="Durbin R."/>
            <person name="Waterston R.H."/>
        </authorList>
    </citation>
    <scope>NUCLEOTIDE SEQUENCE [LARGE SCALE GENOMIC DNA]</scope>
    <source>
        <strain evidence="2 3">AF16</strain>
    </source>
</reference>
<evidence type="ECO:0000313" key="2">
    <source>
        <dbReference type="EMBL" id="CAS00059.1"/>
    </source>
</evidence>
<evidence type="ECO:0000256" key="1">
    <source>
        <dbReference type="SAM" id="MobiDB-lite"/>
    </source>
</evidence>